<evidence type="ECO:0000256" key="9">
    <source>
        <dbReference type="ARBA" id="ARBA00038298"/>
    </source>
</evidence>
<dbReference type="InterPro" id="IPR039859">
    <property type="entry name" value="PFA4/ZDH16/20/ERF2-like"/>
</dbReference>
<dbReference type="EMBL" id="KQ087194">
    <property type="protein sequence ID" value="KLT43515.1"/>
    <property type="molecule type" value="Genomic_DNA"/>
</dbReference>
<feature type="domain" description="Palmitoyltransferase DHHC" evidence="12">
    <location>
        <begin position="232"/>
        <end position="347"/>
    </location>
</feature>
<dbReference type="GO" id="GO:0005794">
    <property type="term" value="C:Golgi apparatus"/>
    <property type="evidence" value="ECO:0007669"/>
    <property type="project" value="TreeGrafter"/>
</dbReference>
<dbReference type="GeneID" id="28981889"/>
<comment type="domain">
    <text evidence="11">The DHHC domain is required for palmitoyltransferase activity.</text>
</comment>
<dbReference type="PROSITE" id="PS50216">
    <property type="entry name" value="DHHC"/>
    <property type="match status" value="1"/>
</dbReference>
<name>A0A0J0XR13_9TREE</name>
<dbReference type="PANTHER" id="PTHR22883:SF23">
    <property type="entry name" value="PALMITOYLTRANSFERASE ZDHHC6"/>
    <property type="match status" value="1"/>
</dbReference>
<evidence type="ECO:0000256" key="4">
    <source>
        <dbReference type="ARBA" id="ARBA00022989"/>
    </source>
</evidence>
<sequence>MTATTRTLCPIHGFDASLSSCAHACEHTNVRFVLALAVWVCYVAIGRTFVPAIRRHPNAAYSRTVGIGLLVAFIVLFIVFMWTYLTIIFTGPGFAKDFVPESEDPSWRNTHAITPHVVHSNYTQADLRNGQQLSSPQPETVPVGHDFPTSFSGTSARFSNHGDLTSFGGRVSQEAAPYSSLRPHQHETEAAPVVLPTIPTPAFTTNPRPISAPPTTISSRIPRPTPAISVGPRWCAHCKIIKPDRTHHCRHCGSCILQFDHHCVWVGQCVGWRNHAVFITFCFWAGVFCCFSCTVLVVDSCLAPEVDGQKIALITIAGILFIFTLLMMFPTHVYLVLVGRSTIESFQTGDQQRAEEAALKLEFNNPMCPTKDVRAVRKQWKEEFGGVAVNDRWKVGRARDRWRREMGNSPLGWILPIGRPLGDGIHYEQNPRFGPNGEWLPMRQWPQEAGRL</sequence>
<dbReference type="OrthoDB" id="1436450at2759"/>
<dbReference type="InterPro" id="IPR001594">
    <property type="entry name" value="Palmitoyltrfase_DHHC"/>
</dbReference>
<reference evidence="13 14" key="1">
    <citation type="submission" date="2015-03" db="EMBL/GenBank/DDBJ databases">
        <title>Genomics and transcriptomics of the oil-accumulating basidiomycete yeast T. oleaginosus allow insights into substrate utilization and the diverse evolutionary trajectories of mating systems in fungi.</title>
        <authorList>
            <consortium name="DOE Joint Genome Institute"/>
            <person name="Kourist R."/>
            <person name="Kracht O."/>
            <person name="Bracharz F."/>
            <person name="Lipzen A."/>
            <person name="Nolan M."/>
            <person name="Ohm R."/>
            <person name="Grigoriev I."/>
            <person name="Sun S."/>
            <person name="Heitman J."/>
            <person name="Bruck T."/>
            <person name="Nowrousian M."/>
        </authorList>
    </citation>
    <scope>NUCLEOTIDE SEQUENCE [LARGE SCALE GENOMIC DNA]</scope>
    <source>
        <strain evidence="13 14">IBC0246</strain>
    </source>
</reference>
<evidence type="ECO:0000256" key="5">
    <source>
        <dbReference type="ARBA" id="ARBA00023136"/>
    </source>
</evidence>
<comment type="similarity">
    <text evidence="9">Belongs to the DHHC palmitoyltransferase family. PFA5 subfamily.</text>
</comment>
<dbReference type="GO" id="GO:0005783">
    <property type="term" value="C:endoplasmic reticulum"/>
    <property type="evidence" value="ECO:0007669"/>
    <property type="project" value="TreeGrafter"/>
</dbReference>
<dbReference type="GO" id="GO:0006612">
    <property type="term" value="P:protein targeting to membrane"/>
    <property type="evidence" value="ECO:0007669"/>
    <property type="project" value="TreeGrafter"/>
</dbReference>
<keyword evidence="6" id="KW-0564">Palmitate</keyword>
<evidence type="ECO:0000256" key="6">
    <source>
        <dbReference type="ARBA" id="ARBA00023139"/>
    </source>
</evidence>
<protein>
    <recommendedName>
        <fullName evidence="11">Palmitoyltransferase</fullName>
        <ecNumber evidence="11">2.3.1.225</ecNumber>
    </recommendedName>
</protein>
<keyword evidence="14" id="KW-1185">Reference proteome</keyword>
<organism evidence="13 14">
    <name type="scientific">Cutaneotrichosporon oleaginosum</name>
    <dbReference type="NCBI Taxonomy" id="879819"/>
    <lineage>
        <taxon>Eukaryota</taxon>
        <taxon>Fungi</taxon>
        <taxon>Dikarya</taxon>
        <taxon>Basidiomycota</taxon>
        <taxon>Agaricomycotina</taxon>
        <taxon>Tremellomycetes</taxon>
        <taxon>Trichosporonales</taxon>
        <taxon>Trichosporonaceae</taxon>
        <taxon>Cutaneotrichosporon</taxon>
    </lineage>
</organism>
<dbReference type="EC" id="2.3.1.225" evidence="11"/>
<evidence type="ECO:0000313" key="14">
    <source>
        <dbReference type="Proteomes" id="UP000053611"/>
    </source>
</evidence>
<evidence type="ECO:0000259" key="12">
    <source>
        <dbReference type="Pfam" id="PF01529"/>
    </source>
</evidence>
<evidence type="ECO:0000313" key="13">
    <source>
        <dbReference type="EMBL" id="KLT43515.1"/>
    </source>
</evidence>
<comment type="catalytic activity">
    <reaction evidence="10 11">
        <text>L-cysteinyl-[protein] + hexadecanoyl-CoA = S-hexadecanoyl-L-cysteinyl-[protein] + CoA</text>
        <dbReference type="Rhea" id="RHEA:36683"/>
        <dbReference type="Rhea" id="RHEA-COMP:10131"/>
        <dbReference type="Rhea" id="RHEA-COMP:11032"/>
        <dbReference type="ChEBI" id="CHEBI:29950"/>
        <dbReference type="ChEBI" id="CHEBI:57287"/>
        <dbReference type="ChEBI" id="CHEBI:57379"/>
        <dbReference type="ChEBI" id="CHEBI:74151"/>
        <dbReference type="EC" id="2.3.1.225"/>
    </reaction>
</comment>
<dbReference type="GO" id="GO:0016020">
    <property type="term" value="C:membrane"/>
    <property type="evidence" value="ECO:0007669"/>
    <property type="project" value="UniProtKB-SubCell"/>
</dbReference>
<keyword evidence="3 11" id="KW-0812">Transmembrane</keyword>
<dbReference type="RefSeq" id="XP_018280006.1">
    <property type="nucleotide sequence ID" value="XM_018421286.1"/>
</dbReference>
<feature type="transmembrane region" description="Helical" evidence="11">
    <location>
        <begin position="276"/>
        <end position="299"/>
    </location>
</feature>
<keyword evidence="7" id="KW-0449">Lipoprotein</keyword>
<dbReference type="Pfam" id="PF01529">
    <property type="entry name" value="DHHC"/>
    <property type="match status" value="1"/>
</dbReference>
<keyword evidence="2 11" id="KW-0808">Transferase</keyword>
<proteinExistence type="inferred from homology"/>
<dbReference type="STRING" id="879819.A0A0J0XR13"/>
<evidence type="ECO:0000256" key="1">
    <source>
        <dbReference type="ARBA" id="ARBA00004141"/>
    </source>
</evidence>
<keyword evidence="8 11" id="KW-0012">Acyltransferase</keyword>
<keyword evidence="4 11" id="KW-1133">Transmembrane helix</keyword>
<evidence type="ECO:0000256" key="10">
    <source>
        <dbReference type="ARBA" id="ARBA00048048"/>
    </source>
</evidence>
<evidence type="ECO:0000256" key="11">
    <source>
        <dbReference type="RuleBase" id="RU079119"/>
    </source>
</evidence>
<keyword evidence="5 11" id="KW-0472">Membrane</keyword>
<dbReference type="GO" id="GO:0019706">
    <property type="term" value="F:protein-cysteine S-palmitoyltransferase activity"/>
    <property type="evidence" value="ECO:0007669"/>
    <property type="project" value="UniProtKB-EC"/>
</dbReference>
<evidence type="ECO:0000256" key="3">
    <source>
        <dbReference type="ARBA" id="ARBA00022692"/>
    </source>
</evidence>
<dbReference type="PANTHER" id="PTHR22883">
    <property type="entry name" value="ZINC FINGER DHHC DOMAIN CONTAINING PROTEIN"/>
    <property type="match status" value="1"/>
</dbReference>
<evidence type="ECO:0000256" key="8">
    <source>
        <dbReference type="ARBA" id="ARBA00023315"/>
    </source>
</evidence>
<feature type="transmembrane region" description="Helical" evidence="11">
    <location>
        <begin position="311"/>
        <end position="337"/>
    </location>
</feature>
<comment type="subcellular location">
    <subcellularLocation>
        <location evidence="1">Membrane</location>
        <topology evidence="1">Multi-pass membrane protein</topology>
    </subcellularLocation>
</comment>
<evidence type="ECO:0000256" key="7">
    <source>
        <dbReference type="ARBA" id="ARBA00023288"/>
    </source>
</evidence>
<accession>A0A0J0XR13</accession>
<evidence type="ECO:0000256" key="2">
    <source>
        <dbReference type="ARBA" id="ARBA00022679"/>
    </source>
</evidence>
<feature type="transmembrane region" description="Helical" evidence="11">
    <location>
        <begin position="65"/>
        <end position="85"/>
    </location>
</feature>
<dbReference type="AlphaFoldDB" id="A0A0J0XR13"/>
<gene>
    <name evidence="13" type="ORF">CC85DRAFT_272513</name>
</gene>
<feature type="transmembrane region" description="Helical" evidence="11">
    <location>
        <begin position="32"/>
        <end position="53"/>
    </location>
</feature>
<dbReference type="Proteomes" id="UP000053611">
    <property type="component" value="Unassembled WGS sequence"/>
</dbReference>